<dbReference type="EMBL" id="JALBUF010000004">
    <property type="protein sequence ID" value="MCI0183448.1"/>
    <property type="molecule type" value="Genomic_DNA"/>
</dbReference>
<proteinExistence type="predicted"/>
<evidence type="ECO:0008006" key="4">
    <source>
        <dbReference type="Google" id="ProtNLM"/>
    </source>
</evidence>
<sequence length="478" mass="52604">MRSMGFFAKVAVVTALFTCSVSTEIFAQESTVGYYPLRNIYMQVNQQQVEHAKSIRAIDPASGEMTTYTPIWYVMQILKNLGIQQTWNGVNWNLELPPNVAPKINLQAVSPGIGEKHIYVNGVLYENVHGIAYPDPYSGVMTEYMPIWYVMHILQSIGFNSTWTGYVWNVTPPNSLSQTTTTSQLPTVTKLSFLEQFESQLGIVPNYSGTDTFTDVSDNTPAFAAVNAALVDHLVTPDSSTYFGANDPVSTAEVAQWYWNYKDIGHAEYEPGETPTAWASYIGLTTNVGDVSAINTVQATQLLQNIQALQQGYRTLGTGNYQIVYPVADEYDAVFKGETTAPPSGYQSTIIGTYRMLDDLTVQVSNGEMTVQVPGLPDTSNWAFGSWLYSGDSLNYSLDNGSTWMSTSRYDSNNDSMGGTSTPPDTILLRTKHLQSGIIVEFGDVPAYEVPVYQGGVHISYTPSQGLVVTRMMTANVN</sequence>
<evidence type="ECO:0000256" key="1">
    <source>
        <dbReference type="SAM" id="SignalP"/>
    </source>
</evidence>
<accession>A0A9X1VB90</accession>
<dbReference type="AlphaFoldDB" id="A0A9X1VB90"/>
<gene>
    <name evidence="2" type="ORF">MM817_01725</name>
</gene>
<keyword evidence="3" id="KW-1185">Reference proteome</keyword>
<evidence type="ECO:0000313" key="2">
    <source>
        <dbReference type="EMBL" id="MCI0183448.1"/>
    </source>
</evidence>
<feature type="chain" id="PRO_5040790094" description="Copper amine oxidase-like N-terminal domain-containing protein" evidence="1">
    <location>
        <begin position="28"/>
        <end position="478"/>
    </location>
</feature>
<evidence type="ECO:0000313" key="3">
    <source>
        <dbReference type="Proteomes" id="UP001139263"/>
    </source>
</evidence>
<dbReference type="RefSeq" id="WP_241713772.1">
    <property type="nucleotide sequence ID" value="NZ_JALBUF010000004.1"/>
</dbReference>
<name>A0A9X1VB90_9BACL</name>
<reference evidence="2" key="1">
    <citation type="submission" date="2022-03" db="EMBL/GenBank/DDBJ databases">
        <title>Draft Genome Sequence of Firmicute Strain S0AB, a Heterotrophic Iron/Sulfur-Oxidizing Extreme Acidophile.</title>
        <authorList>
            <person name="Vergara E."/>
            <person name="Pakostova E."/>
            <person name="Johnson D.B."/>
            <person name="Holmes D.S."/>
        </authorList>
    </citation>
    <scope>NUCLEOTIDE SEQUENCE</scope>
    <source>
        <strain evidence="2">S0AB</strain>
    </source>
</reference>
<organism evidence="2 3">
    <name type="scientific">Sulfoacidibacillus ferrooxidans</name>
    <dbReference type="NCBI Taxonomy" id="2005001"/>
    <lineage>
        <taxon>Bacteria</taxon>
        <taxon>Bacillati</taxon>
        <taxon>Bacillota</taxon>
        <taxon>Bacilli</taxon>
        <taxon>Bacillales</taxon>
        <taxon>Alicyclobacillaceae</taxon>
        <taxon>Sulfoacidibacillus</taxon>
    </lineage>
</organism>
<dbReference type="Proteomes" id="UP001139263">
    <property type="component" value="Unassembled WGS sequence"/>
</dbReference>
<protein>
    <recommendedName>
        <fullName evidence="4">Copper amine oxidase-like N-terminal domain-containing protein</fullName>
    </recommendedName>
</protein>
<keyword evidence="1" id="KW-0732">Signal</keyword>
<comment type="caution">
    <text evidence="2">The sequence shown here is derived from an EMBL/GenBank/DDBJ whole genome shotgun (WGS) entry which is preliminary data.</text>
</comment>
<feature type="signal peptide" evidence="1">
    <location>
        <begin position="1"/>
        <end position="27"/>
    </location>
</feature>